<evidence type="ECO:0000256" key="2">
    <source>
        <dbReference type="SAM" id="Phobius"/>
    </source>
</evidence>
<evidence type="ECO:0000313" key="4">
    <source>
        <dbReference type="EMBL" id="KAF9729127.1"/>
    </source>
</evidence>
<evidence type="ECO:0000256" key="3">
    <source>
        <dbReference type="SAM" id="SignalP"/>
    </source>
</evidence>
<name>A0A9P6KJU5_9PLEO</name>
<accession>A0A9P6KJU5</accession>
<evidence type="ECO:0000313" key="5">
    <source>
        <dbReference type="Proteomes" id="UP000756921"/>
    </source>
</evidence>
<dbReference type="OrthoDB" id="3061561at2759"/>
<dbReference type="EMBL" id="WJXW01000017">
    <property type="protein sequence ID" value="KAF9729127.1"/>
    <property type="molecule type" value="Genomic_DNA"/>
</dbReference>
<keyword evidence="5" id="KW-1185">Reference proteome</keyword>
<feature type="transmembrane region" description="Helical" evidence="2">
    <location>
        <begin position="37"/>
        <end position="56"/>
    </location>
</feature>
<feature type="transmembrane region" description="Helical" evidence="2">
    <location>
        <begin position="77"/>
        <end position="97"/>
    </location>
</feature>
<feature type="signal peptide" evidence="3">
    <location>
        <begin position="1"/>
        <end position="18"/>
    </location>
</feature>
<gene>
    <name evidence="4" type="ORF">PMIN01_12817</name>
</gene>
<dbReference type="PANTHER" id="PTHR35043:SF7">
    <property type="entry name" value="TRANSCRIPTION FACTOR DOMAIN-CONTAINING PROTEIN"/>
    <property type="match status" value="1"/>
</dbReference>
<dbReference type="AlphaFoldDB" id="A0A9P6KJU5"/>
<dbReference type="Proteomes" id="UP000756921">
    <property type="component" value="Unassembled WGS sequence"/>
</dbReference>
<feature type="region of interest" description="Disordered" evidence="1">
    <location>
        <begin position="295"/>
        <end position="321"/>
    </location>
</feature>
<sequence>MFTLCLVAFLFVRRGVSAAEGGAPLTGWYEPPNERGTWDIIVSCVLTLTICIWSALHLNVPTEESRLAQRNYRRARWIILGLFAPELVVSTAFGQFLTARWLRGEIRKDAVYRKEHGTDPGWSSEQQLQEWSITQCYYAVMGGIRMQTNPECIPTHGRLSLTAEGVRMLSFLGRLPEIDEGQIDDKSKADGLAKFLVVLQAGWMIIQTLARVQQKLPVTLLEINTMGHVVCAFALYGLWWSKPLDVKDPTTVLNEEWQDRLLSLMWMCSPICWHNDDFISEIRCLQYTPPSERHLPSAAPSVNTEEKSIHTPNSPVEQKPQKTHFSVGSIGAQDPIKFIGPLDQFQQGGVDGEGLDHNVSYAVHGKKSFKMAKEHTIFFQLQKPHHGLHHSALYCRRALKDCDSHEELPPAAIRRWEHACLAVDDLWTACATRPEFTAYFFTASTLGSTAPDDPAMATKFVGEVAYVAAHVPNFPGLGYLGSVNVHRDALKSVVAFAGAAYGGLHLAAWNDVFPTAAERWLWIGCALATGASGVLLALFFLASQKVRAFEHLEHLVRNSTAVRWAGASIVTPLFLTARVFIVVEAFISLRRQPADVYQTPEWSEYLPHL</sequence>
<evidence type="ECO:0000256" key="1">
    <source>
        <dbReference type="SAM" id="MobiDB-lite"/>
    </source>
</evidence>
<keyword evidence="3" id="KW-0732">Signal</keyword>
<proteinExistence type="predicted"/>
<keyword evidence="2" id="KW-0472">Membrane</keyword>
<organism evidence="4 5">
    <name type="scientific">Paraphaeosphaeria minitans</name>
    <dbReference type="NCBI Taxonomy" id="565426"/>
    <lineage>
        <taxon>Eukaryota</taxon>
        <taxon>Fungi</taxon>
        <taxon>Dikarya</taxon>
        <taxon>Ascomycota</taxon>
        <taxon>Pezizomycotina</taxon>
        <taxon>Dothideomycetes</taxon>
        <taxon>Pleosporomycetidae</taxon>
        <taxon>Pleosporales</taxon>
        <taxon>Massarineae</taxon>
        <taxon>Didymosphaeriaceae</taxon>
        <taxon>Paraphaeosphaeria</taxon>
    </lineage>
</organism>
<protein>
    <submittedName>
        <fullName evidence="4">Uncharacterized protein</fullName>
    </submittedName>
</protein>
<feature type="chain" id="PRO_5040172098" evidence="3">
    <location>
        <begin position="19"/>
        <end position="609"/>
    </location>
</feature>
<keyword evidence="2" id="KW-1133">Transmembrane helix</keyword>
<keyword evidence="2" id="KW-0812">Transmembrane</keyword>
<reference evidence="4" key="1">
    <citation type="journal article" date="2020" name="Mol. Plant Microbe Interact.">
        <title>Genome Sequence of the Biocontrol Agent Coniothyrium minitans strain Conio (IMI 134523).</title>
        <authorList>
            <person name="Patel D."/>
            <person name="Shittu T.A."/>
            <person name="Baroncelli R."/>
            <person name="Muthumeenakshi S."/>
            <person name="Osborne T.H."/>
            <person name="Janganan T.K."/>
            <person name="Sreenivasaprasad S."/>
        </authorList>
    </citation>
    <scope>NUCLEOTIDE SEQUENCE</scope>
    <source>
        <strain evidence="4">Conio</strain>
    </source>
</reference>
<dbReference type="PANTHER" id="PTHR35043">
    <property type="entry name" value="TRANSCRIPTION FACTOR DOMAIN-CONTAINING PROTEIN"/>
    <property type="match status" value="1"/>
</dbReference>
<feature type="transmembrane region" description="Helical" evidence="2">
    <location>
        <begin position="520"/>
        <end position="541"/>
    </location>
</feature>
<feature type="transmembrane region" description="Helical" evidence="2">
    <location>
        <begin position="561"/>
        <end position="583"/>
    </location>
</feature>
<comment type="caution">
    <text evidence="4">The sequence shown here is derived from an EMBL/GenBank/DDBJ whole genome shotgun (WGS) entry which is preliminary data.</text>
</comment>